<dbReference type="OrthoDB" id="5985073at2759"/>
<organism evidence="4 5">
    <name type="scientific">Cinnamomum micranthum f. kanehirae</name>
    <dbReference type="NCBI Taxonomy" id="337451"/>
    <lineage>
        <taxon>Eukaryota</taxon>
        <taxon>Viridiplantae</taxon>
        <taxon>Streptophyta</taxon>
        <taxon>Embryophyta</taxon>
        <taxon>Tracheophyta</taxon>
        <taxon>Spermatophyta</taxon>
        <taxon>Magnoliopsida</taxon>
        <taxon>Magnoliidae</taxon>
        <taxon>Laurales</taxon>
        <taxon>Lauraceae</taxon>
        <taxon>Cinnamomum</taxon>
    </lineage>
</organism>
<accession>A0A3S4NPI6</accession>
<dbReference type="GO" id="GO:0006952">
    <property type="term" value="P:defense response"/>
    <property type="evidence" value="ECO:0007669"/>
    <property type="project" value="UniProtKB-KW"/>
</dbReference>
<dbReference type="SUPFAM" id="SSF53955">
    <property type="entry name" value="Lysozyme-like"/>
    <property type="match status" value="1"/>
</dbReference>
<proteinExistence type="predicted"/>
<evidence type="ECO:0000256" key="1">
    <source>
        <dbReference type="ARBA" id="ARBA00022821"/>
    </source>
</evidence>
<evidence type="ECO:0000313" key="4">
    <source>
        <dbReference type="EMBL" id="RWR79891.1"/>
    </source>
</evidence>
<protein>
    <submittedName>
        <fullName evidence="4">Class I chitinase</fullName>
    </submittedName>
</protein>
<evidence type="ECO:0000313" key="5">
    <source>
        <dbReference type="Proteomes" id="UP000283530"/>
    </source>
</evidence>
<dbReference type="EMBL" id="QPKB01000003">
    <property type="protein sequence ID" value="RWR79891.1"/>
    <property type="molecule type" value="Genomic_DNA"/>
</dbReference>
<dbReference type="GO" id="GO:0006032">
    <property type="term" value="P:chitin catabolic process"/>
    <property type="evidence" value="ECO:0007669"/>
    <property type="project" value="InterPro"/>
</dbReference>
<dbReference type="GO" id="GO:0004568">
    <property type="term" value="F:chitinase activity"/>
    <property type="evidence" value="ECO:0007669"/>
    <property type="project" value="InterPro"/>
</dbReference>
<gene>
    <name evidence="4" type="ORF">CKAN_00849300</name>
</gene>
<dbReference type="AlphaFoldDB" id="A0A3S4NPI6"/>
<evidence type="ECO:0000259" key="3">
    <source>
        <dbReference type="PROSITE" id="PS00774"/>
    </source>
</evidence>
<dbReference type="PROSITE" id="PS00774">
    <property type="entry name" value="CHITINASE_19_2"/>
    <property type="match status" value="1"/>
</dbReference>
<dbReference type="Gene3D" id="1.10.530.10">
    <property type="match status" value="1"/>
</dbReference>
<dbReference type="GO" id="GO:0016998">
    <property type="term" value="P:cell wall macromolecule catabolic process"/>
    <property type="evidence" value="ECO:0007669"/>
    <property type="project" value="InterPro"/>
</dbReference>
<comment type="caution">
    <text evidence="4">The sequence shown here is derived from an EMBL/GenBank/DDBJ whole genome shotgun (WGS) entry which is preliminary data.</text>
</comment>
<dbReference type="InterPro" id="IPR000726">
    <property type="entry name" value="Glyco_hydro_19_cat"/>
</dbReference>
<dbReference type="PANTHER" id="PTHR22595">
    <property type="entry name" value="CHITINASE-RELATED"/>
    <property type="match status" value="1"/>
</dbReference>
<keyword evidence="1" id="KW-0611">Plant defense</keyword>
<dbReference type="PANTHER" id="PTHR22595:SF79">
    <property type="entry name" value="CHITINASE 12"/>
    <property type="match status" value="1"/>
</dbReference>
<dbReference type="Pfam" id="PF00182">
    <property type="entry name" value="Glyco_hydro_19"/>
    <property type="match status" value="1"/>
</dbReference>
<feature type="domain" description="Glycoside hydrolase family 19 catalytic" evidence="3">
    <location>
        <begin position="117"/>
        <end position="127"/>
    </location>
</feature>
<name>A0A3S4NPI6_9MAGN</name>
<sequence>MKLDMDMRVGVMALVIMWFYAVHCMGQITPRSLVTEDYFNNLLAFVSPSCEGKSFYTYNDFITTAEAAVGFGTCSTDDARKVEIAAFLAHILHNTGGNDLGFDGLNNPEVVGQNPQISFKTAFWFWMKNCHDAIVDGEGFAATIRAINSPECQETAAAQDRQSNYLRFCSDFGVDPGPDTIC</sequence>
<dbReference type="STRING" id="337451.A0A3S4NPI6"/>
<dbReference type="InterPro" id="IPR023346">
    <property type="entry name" value="Lysozyme-like_dom_sf"/>
</dbReference>
<dbReference type="Proteomes" id="UP000283530">
    <property type="component" value="Unassembled WGS sequence"/>
</dbReference>
<reference evidence="4 5" key="1">
    <citation type="journal article" date="2019" name="Nat. Plants">
        <title>Stout camphor tree genome fills gaps in understanding of flowering plant genome evolution.</title>
        <authorList>
            <person name="Chaw S.M."/>
            <person name="Liu Y.C."/>
            <person name="Wu Y.W."/>
            <person name="Wang H.Y."/>
            <person name="Lin C.I."/>
            <person name="Wu C.S."/>
            <person name="Ke H.M."/>
            <person name="Chang L.Y."/>
            <person name="Hsu C.Y."/>
            <person name="Yang H.T."/>
            <person name="Sudianto E."/>
            <person name="Hsu M.H."/>
            <person name="Wu K.P."/>
            <person name="Wang L.N."/>
            <person name="Leebens-Mack J.H."/>
            <person name="Tsai I.J."/>
        </authorList>
    </citation>
    <scope>NUCLEOTIDE SEQUENCE [LARGE SCALE GENOMIC DNA]</scope>
    <source>
        <strain evidence="5">cv. Chaw 1501</strain>
        <tissue evidence="4">Young leaves</tissue>
    </source>
</reference>
<keyword evidence="2" id="KW-1015">Disulfide bond</keyword>
<evidence type="ECO:0000256" key="2">
    <source>
        <dbReference type="ARBA" id="ARBA00023157"/>
    </source>
</evidence>
<dbReference type="CDD" id="cd00325">
    <property type="entry name" value="chitinase_GH19"/>
    <property type="match status" value="1"/>
</dbReference>
<keyword evidence="5" id="KW-1185">Reference proteome</keyword>